<accession>A0A811GF91</accession>
<dbReference type="EMBL" id="CADDTS010000006">
    <property type="protein sequence ID" value="CAB1208201.1"/>
    <property type="molecule type" value="Genomic_DNA"/>
</dbReference>
<feature type="signal peptide" evidence="1">
    <location>
        <begin position="1"/>
        <end position="21"/>
    </location>
</feature>
<sequence>MKIFTIYSAVFFSLFAGSTYAASFNCDKAKTQTEHAICEYRAVNDADVKMATTYNIIKRLVPMGTRGVIQDEQVKWLQLRDQCGNSSRCLIEVYKMRQQKLDLYMDRVYQQGPF</sequence>
<organism evidence="3 4">
    <name type="scientific">Acinetobacter bouvetii</name>
    <dbReference type="NCBI Taxonomy" id="202951"/>
    <lineage>
        <taxon>Bacteria</taxon>
        <taxon>Pseudomonadati</taxon>
        <taxon>Pseudomonadota</taxon>
        <taxon>Gammaproteobacteria</taxon>
        <taxon>Moraxellales</taxon>
        <taxon>Moraxellaceae</taxon>
        <taxon>Acinetobacter</taxon>
    </lineage>
</organism>
<dbReference type="PANTHER" id="PTHR37549">
    <property type="entry name" value="LIPOPROTEIN LPRI"/>
    <property type="match status" value="1"/>
</dbReference>
<comment type="caution">
    <text evidence="3">The sequence shown here is derived from an EMBL/GenBank/DDBJ whole genome shotgun (WGS) entry which is preliminary data.</text>
</comment>
<evidence type="ECO:0000313" key="3">
    <source>
        <dbReference type="EMBL" id="CAB1208201.1"/>
    </source>
</evidence>
<dbReference type="PANTHER" id="PTHR37549:SF1">
    <property type="entry name" value="LIPOPROTEIN LPRI"/>
    <property type="match status" value="1"/>
</dbReference>
<protein>
    <recommendedName>
        <fullName evidence="2">Lysozyme inhibitor LprI-like N-terminal domain-containing protein</fullName>
    </recommendedName>
</protein>
<feature type="domain" description="Lysozyme inhibitor LprI-like N-terminal" evidence="2">
    <location>
        <begin position="26"/>
        <end position="99"/>
    </location>
</feature>
<dbReference type="InterPro" id="IPR009739">
    <property type="entry name" value="LprI-like_N"/>
</dbReference>
<reference evidence="3 4" key="1">
    <citation type="submission" date="2020-02" db="EMBL/GenBank/DDBJ databases">
        <authorList>
            <person name="Chaudhuri R."/>
        </authorList>
    </citation>
    <scope>NUCLEOTIDE SEQUENCE [LARGE SCALE GENOMIC DNA]</scope>
    <source>
        <strain evidence="3">SFB21</strain>
    </source>
</reference>
<gene>
    <name evidence="3" type="ORF">SFB21_0351</name>
</gene>
<dbReference type="Proteomes" id="UP000489961">
    <property type="component" value="Unassembled WGS sequence"/>
</dbReference>
<dbReference type="Pfam" id="PF07007">
    <property type="entry name" value="LprI"/>
    <property type="match status" value="1"/>
</dbReference>
<dbReference type="RefSeq" id="WP_174558350.1">
    <property type="nucleotide sequence ID" value="NZ_CADDTS010000006.1"/>
</dbReference>
<proteinExistence type="predicted"/>
<evidence type="ECO:0000313" key="4">
    <source>
        <dbReference type="Proteomes" id="UP000489961"/>
    </source>
</evidence>
<dbReference type="Gene3D" id="1.20.1270.180">
    <property type="match status" value="1"/>
</dbReference>
<dbReference type="GO" id="GO:0005576">
    <property type="term" value="C:extracellular region"/>
    <property type="evidence" value="ECO:0007669"/>
    <property type="project" value="TreeGrafter"/>
</dbReference>
<feature type="chain" id="PRO_5032576691" description="Lysozyme inhibitor LprI-like N-terminal domain-containing protein" evidence="1">
    <location>
        <begin position="22"/>
        <end position="114"/>
    </location>
</feature>
<name>A0A811GF91_9GAMM</name>
<keyword evidence="1" id="KW-0732">Signal</keyword>
<dbReference type="InterPro" id="IPR052755">
    <property type="entry name" value="Lysozyme_Inhibitor_LprI"/>
</dbReference>
<evidence type="ECO:0000256" key="1">
    <source>
        <dbReference type="SAM" id="SignalP"/>
    </source>
</evidence>
<dbReference type="AlphaFoldDB" id="A0A811GF91"/>
<evidence type="ECO:0000259" key="2">
    <source>
        <dbReference type="Pfam" id="PF07007"/>
    </source>
</evidence>